<evidence type="ECO:0000256" key="1">
    <source>
        <dbReference type="ARBA" id="ARBA00004496"/>
    </source>
</evidence>
<protein>
    <submittedName>
        <fullName evidence="6">DUF542 domain-containing protein</fullName>
    </submittedName>
</protein>
<evidence type="ECO:0000256" key="4">
    <source>
        <dbReference type="ARBA" id="ARBA00023004"/>
    </source>
</evidence>
<dbReference type="Gene3D" id="1.20.120.520">
    <property type="entry name" value="nmb1532 protein domain like"/>
    <property type="match status" value="1"/>
</dbReference>
<dbReference type="EMBL" id="JAUFQS010000012">
    <property type="protein sequence ID" value="MDN3688720.1"/>
    <property type="molecule type" value="Genomic_DNA"/>
</dbReference>
<accession>A0ABT8C7H3</accession>
<proteinExistence type="predicted"/>
<evidence type="ECO:0000313" key="6">
    <source>
        <dbReference type="EMBL" id="MDN3688720.1"/>
    </source>
</evidence>
<keyword evidence="4" id="KW-0408">Iron</keyword>
<sequence>MDFDFRTFSVGDLVAADSRVAVVLDAYGIDYCCHGNEPLAEVCKRLSISSEGLARHLKIHLRNQSSPKFYFDFWPMGLLASYIERKHHRFIKVQVPLLVRLFNEAMEHPSESAGSLPELREIFWKVAEDLLDHVAREERILFPYLRKMETNDRGEIPFAASHFDTVRESIVTLFREHHKEGACLQDLRSVTNGYKLSIHSSYWERLIYPQLEAFDKDMKTHLHLENNILFPKALSAAENVSSLV</sequence>
<dbReference type="Pfam" id="PF04405">
    <property type="entry name" value="ScdA_N"/>
    <property type="match status" value="1"/>
</dbReference>
<keyword evidence="2" id="KW-0963">Cytoplasm</keyword>
<comment type="caution">
    <text evidence="6">The sequence shown here is derived from an EMBL/GenBank/DDBJ whole genome shotgun (WGS) entry which is preliminary data.</text>
</comment>
<evidence type="ECO:0000313" key="7">
    <source>
        <dbReference type="Proteomes" id="UP001236663"/>
    </source>
</evidence>
<dbReference type="PANTHER" id="PTHR36438">
    <property type="entry name" value="IRON-SULFUR CLUSTER REPAIR PROTEIN YTFE"/>
    <property type="match status" value="1"/>
</dbReference>
<evidence type="ECO:0000259" key="5">
    <source>
        <dbReference type="Pfam" id="PF01814"/>
    </source>
</evidence>
<name>A0ABT8C7H3_9BACT</name>
<keyword evidence="3" id="KW-0479">Metal-binding</keyword>
<dbReference type="InterPro" id="IPR019903">
    <property type="entry name" value="RIC_family"/>
</dbReference>
<dbReference type="RefSeq" id="WP_163386475.1">
    <property type="nucleotide sequence ID" value="NZ_JAUFQS010000012.1"/>
</dbReference>
<gene>
    <name evidence="6" type="ORF">QWZ15_12835</name>
</gene>
<evidence type="ECO:0000256" key="2">
    <source>
        <dbReference type="ARBA" id="ARBA00022490"/>
    </source>
</evidence>
<dbReference type="InterPro" id="IPR012312">
    <property type="entry name" value="Hemerythrin-like"/>
</dbReference>
<dbReference type="Proteomes" id="UP001236663">
    <property type="component" value="Unassembled WGS sequence"/>
</dbReference>
<dbReference type="Pfam" id="PF01814">
    <property type="entry name" value="Hemerythrin"/>
    <property type="match status" value="1"/>
</dbReference>
<organism evidence="6 7">
    <name type="scientific">Cyclobacterium jeungdonense</name>
    <dbReference type="NCBI Taxonomy" id="708087"/>
    <lineage>
        <taxon>Bacteria</taxon>
        <taxon>Pseudomonadati</taxon>
        <taxon>Bacteroidota</taxon>
        <taxon>Cytophagia</taxon>
        <taxon>Cytophagales</taxon>
        <taxon>Cyclobacteriaceae</taxon>
        <taxon>Cyclobacterium</taxon>
    </lineage>
</organism>
<reference evidence="7" key="1">
    <citation type="journal article" date="2019" name="Int. J. Syst. Evol. Microbiol.">
        <title>The Global Catalogue of Microorganisms (GCM) 10K type strain sequencing project: providing services to taxonomists for standard genome sequencing and annotation.</title>
        <authorList>
            <consortium name="The Broad Institute Genomics Platform"/>
            <consortium name="The Broad Institute Genome Sequencing Center for Infectious Disease"/>
            <person name="Wu L."/>
            <person name="Ma J."/>
        </authorList>
    </citation>
    <scope>NUCLEOTIDE SEQUENCE [LARGE SCALE GENOMIC DNA]</scope>
    <source>
        <strain evidence="7">CECT 7706</strain>
    </source>
</reference>
<keyword evidence="7" id="KW-1185">Reference proteome</keyword>
<dbReference type="PANTHER" id="PTHR36438:SF1">
    <property type="entry name" value="IRON-SULFUR CLUSTER REPAIR PROTEIN YTFE"/>
    <property type="match status" value="1"/>
</dbReference>
<evidence type="ECO:0000256" key="3">
    <source>
        <dbReference type="ARBA" id="ARBA00022723"/>
    </source>
</evidence>
<feature type="domain" description="Hemerythrin-like" evidence="5">
    <location>
        <begin position="85"/>
        <end position="233"/>
    </location>
</feature>
<comment type="subcellular location">
    <subcellularLocation>
        <location evidence="1">Cytoplasm</location>
    </subcellularLocation>
</comment>